<dbReference type="Pfam" id="PF00113">
    <property type="entry name" value="Enolase_C"/>
    <property type="match status" value="1"/>
</dbReference>
<dbReference type="SUPFAM" id="SSF51604">
    <property type="entry name" value="Enolase C-terminal domain-like"/>
    <property type="match status" value="1"/>
</dbReference>
<evidence type="ECO:0000256" key="4">
    <source>
        <dbReference type="ARBA" id="ARBA00017068"/>
    </source>
</evidence>
<dbReference type="GO" id="GO:0004634">
    <property type="term" value="F:phosphopyruvate hydratase activity"/>
    <property type="evidence" value="ECO:0007669"/>
    <property type="project" value="UniProtKB-EC"/>
</dbReference>
<evidence type="ECO:0000256" key="8">
    <source>
        <dbReference type="ARBA" id="ARBA00023239"/>
    </source>
</evidence>
<dbReference type="Gene3D" id="3.30.390.10">
    <property type="entry name" value="Enolase-like, N-terminal domain"/>
    <property type="match status" value="1"/>
</dbReference>
<dbReference type="Pfam" id="PF03952">
    <property type="entry name" value="Enolase_N"/>
    <property type="match status" value="1"/>
</dbReference>
<dbReference type="SMART" id="SM01192">
    <property type="entry name" value="Enolase_C"/>
    <property type="match status" value="1"/>
</dbReference>
<comment type="similarity">
    <text evidence="2">Belongs to the enolase family.</text>
</comment>
<organism evidence="13 14">
    <name type="scientific">Candidatus Woykebacteria bacterium RIFCSPLOWO2_01_FULL_43_14</name>
    <dbReference type="NCBI Taxonomy" id="1802605"/>
    <lineage>
        <taxon>Bacteria</taxon>
        <taxon>Candidatus Woykeibacteriota</taxon>
    </lineage>
</organism>
<evidence type="ECO:0000259" key="11">
    <source>
        <dbReference type="SMART" id="SM01192"/>
    </source>
</evidence>
<evidence type="ECO:0000313" key="14">
    <source>
        <dbReference type="Proteomes" id="UP000177718"/>
    </source>
</evidence>
<evidence type="ECO:0000256" key="9">
    <source>
        <dbReference type="PIRSR" id="PIRSR001400-1"/>
    </source>
</evidence>
<dbReference type="AlphaFoldDB" id="A0A1G1WXS0"/>
<evidence type="ECO:0000256" key="10">
    <source>
        <dbReference type="PIRSR" id="PIRSR001400-3"/>
    </source>
</evidence>
<dbReference type="InterPro" id="IPR029017">
    <property type="entry name" value="Enolase-like_N"/>
</dbReference>
<feature type="binding site" evidence="10">
    <location>
        <position position="301"/>
    </location>
    <ligand>
        <name>Mg(2+)</name>
        <dbReference type="ChEBI" id="CHEBI:18420"/>
    </ligand>
</feature>
<evidence type="ECO:0000256" key="5">
    <source>
        <dbReference type="ARBA" id="ARBA00022525"/>
    </source>
</evidence>
<dbReference type="GO" id="GO:0006096">
    <property type="term" value="P:glycolytic process"/>
    <property type="evidence" value="ECO:0007669"/>
    <property type="project" value="UniProtKB-UniPathway"/>
</dbReference>
<feature type="active site" description="Proton acceptor" evidence="9">
    <location>
        <position position="326"/>
    </location>
</feature>
<dbReference type="InterPro" id="IPR036849">
    <property type="entry name" value="Enolase-like_C_sf"/>
</dbReference>
<dbReference type="InterPro" id="IPR020811">
    <property type="entry name" value="Enolase_N"/>
</dbReference>
<dbReference type="InterPro" id="IPR000941">
    <property type="entry name" value="Enolase"/>
</dbReference>
<evidence type="ECO:0000256" key="3">
    <source>
        <dbReference type="ARBA" id="ARBA00012058"/>
    </source>
</evidence>
<evidence type="ECO:0000256" key="6">
    <source>
        <dbReference type="ARBA" id="ARBA00022842"/>
    </source>
</evidence>
<feature type="binding site" evidence="10">
    <location>
        <position position="231"/>
    </location>
    <ligand>
        <name>Mg(2+)</name>
        <dbReference type="ChEBI" id="CHEBI:18420"/>
    </ligand>
</feature>
<dbReference type="SUPFAM" id="SSF54826">
    <property type="entry name" value="Enolase N-terminal domain-like"/>
    <property type="match status" value="1"/>
</dbReference>
<dbReference type="GO" id="GO:0000015">
    <property type="term" value="C:phosphopyruvate hydratase complex"/>
    <property type="evidence" value="ECO:0007669"/>
    <property type="project" value="InterPro"/>
</dbReference>
<dbReference type="PRINTS" id="PR00148">
    <property type="entry name" value="ENOLASE"/>
</dbReference>
<dbReference type="InterPro" id="IPR020810">
    <property type="entry name" value="Enolase_C"/>
</dbReference>
<dbReference type="GO" id="GO:0000287">
    <property type="term" value="F:magnesium ion binding"/>
    <property type="evidence" value="ECO:0007669"/>
    <property type="project" value="InterPro"/>
</dbReference>
<dbReference type="SMART" id="SM01193">
    <property type="entry name" value="Enolase_N"/>
    <property type="match status" value="1"/>
</dbReference>
<keyword evidence="7" id="KW-0324">Glycolysis</keyword>
<proteinExistence type="inferred from homology"/>
<dbReference type="UniPathway" id="UPA00109">
    <property type="reaction ID" value="UER00187"/>
</dbReference>
<feature type="active site" description="Proton donor" evidence="9">
    <location>
        <position position="196"/>
    </location>
</feature>
<dbReference type="Gene3D" id="3.20.20.120">
    <property type="entry name" value="Enolase-like C-terminal domain"/>
    <property type="match status" value="1"/>
</dbReference>
<dbReference type="EMBL" id="MHDB01000012">
    <property type="protein sequence ID" value="OGY32519.1"/>
    <property type="molecule type" value="Genomic_DNA"/>
</dbReference>
<dbReference type="PANTHER" id="PTHR11902">
    <property type="entry name" value="ENOLASE"/>
    <property type="match status" value="1"/>
</dbReference>
<gene>
    <name evidence="13" type="ORF">A3A61_02395</name>
</gene>
<feature type="domain" description="Enolase C-terminal TIM barrel" evidence="11">
    <location>
        <begin position="134"/>
        <end position="402"/>
    </location>
</feature>
<keyword evidence="8" id="KW-0456">Lyase</keyword>
<evidence type="ECO:0000259" key="12">
    <source>
        <dbReference type="SMART" id="SM01193"/>
    </source>
</evidence>
<keyword evidence="5" id="KW-0964">Secreted</keyword>
<dbReference type="PIRSF" id="PIRSF001400">
    <property type="entry name" value="Enolase"/>
    <property type="match status" value="1"/>
</dbReference>
<dbReference type="STRING" id="1802605.A3A61_02395"/>
<keyword evidence="6 10" id="KW-0460">Magnesium</keyword>
<reference evidence="13 14" key="1">
    <citation type="journal article" date="2016" name="Nat. Commun.">
        <title>Thousands of microbial genomes shed light on interconnected biogeochemical processes in an aquifer system.</title>
        <authorList>
            <person name="Anantharaman K."/>
            <person name="Brown C.T."/>
            <person name="Hug L.A."/>
            <person name="Sharon I."/>
            <person name="Castelle C.J."/>
            <person name="Probst A.J."/>
            <person name="Thomas B.C."/>
            <person name="Singh A."/>
            <person name="Wilkins M.J."/>
            <person name="Karaoz U."/>
            <person name="Brodie E.L."/>
            <person name="Williams K.H."/>
            <person name="Hubbard S.S."/>
            <person name="Banfield J.F."/>
        </authorList>
    </citation>
    <scope>NUCLEOTIDE SEQUENCE [LARGE SCALE GENOMIC DNA]</scope>
</reference>
<accession>A0A1G1WXS0</accession>
<feature type="binding site" evidence="10">
    <location>
        <position position="274"/>
    </location>
    <ligand>
        <name>Mg(2+)</name>
        <dbReference type="ChEBI" id="CHEBI:18420"/>
    </ligand>
</feature>
<name>A0A1G1WXS0_9BACT</name>
<dbReference type="Proteomes" id="UP000177718">
    <property type="component" value="Unassembled WGS sequence"/>
</dbReference>
<evidence type="ECO:0000256" key="7">
    <source>
        <dbReference type="ARBA" id="ARBA00023152"/>
    </source>
</evidence>
<sequence length="402" mass="44137">MEATIREVSAKLIRDSEDKNTIETTVEIDNGVKGIFAVPSGESTGGYEAFLLDPEKAVLLINTQLRNILVGKSFQPQGLDEFLISTDGSLTKSNFGANTILSISVAFFKALANLSQTPLYVLIQQYANIASTTSFKIPRLMLNIIEGGKHAPGSIDFQEFLLLPKTLNVQKGVFEAKEVIEKLKVTFPQNITQGMEGGLSIKGFETNEEALRSFVDATNEVGKDYFDISLDVAANSFKTGGEYLLKGSPTPLSTQEMITFYSKLVNEYRVYSIEDPFSEDEWSGWESLHTAVRGKTKLIGDDLTVTNLQRLEEAVKIGALDGIIVKPNQIGTLSETLRVVKRAKENDLVVIVSHRARETMDDFIADLAVGLGADFLKAGAPTQPQRLAKYQRLSAIQAEITN</sequence>
<comment type="caution">
    <text evidence="13">The sequence shown here is derived from an EMBL/GenBank/DDBJ whole genome shotgun (WGS) entry which is preliminary data.</text>
</comment>
<feature type="domain" description="Enolase N-terminal" evidence="12">
    <location>
        <begin position="5"/>
        <end position="123"/>
    </location>
</feature>
<evidence type="ECO:0000256" key="2">
    <source>
        <dbReference type="ARBA" id="ARBA00009604"/>
    </source>
</evidence>
<protein>
    <recommendedName>
        <fullName evidence="4">Enolase</fullName>
        <ecNumber evidence="3">4.2.1.11</ecNumber>
    </recommendedName>
</protein>
<dbReference type="InterPro" id="IPR020809">
    <property type="entry name" value="Enolase_CS"/>
</dbReference>
<dbReference type="EC" id="4.2.1.11" evidence="3"/>
<evidence type="ECO:0000256" key="1">
    <source>
        <dbReference type="ARBA" id="ARBA00005031"/>
    </source>
</evidence>
<evidence type="ECO:0000313" key="13">
    <source>
        <dbReference type="EMBL" id="OGY32519.1"/>
    </source>
</evidence>
<dbReference type="PANTHER" id="PTHR11902:SF1">
    <property type="entry name" value="ENOLASE"/>
    <property type="match status" value="1"/>
</dbReference>
<comment type="pathway">
    <text evidence="1">Carbohydrate degradation; glycolysis; pyruvate from D-glyceraldehyde 3-phosphate: step 4/5.</text>
</comment>
<keyword evidence="10" id="KW-0479">Metal-binding</keyword>
<dbReference type="PROSITE" id="PS00164">
    <property type="entry name" value="ENOLASE"/>
    <property type="match status" value="1"/>
</dbReference>
<comment type="cofactor">
    <cofactor evidence="10">
        <name>Mg(2+)</name>
        <dbReference type="ChEBI" id="CHEBI:18420"/>
    </cofactor>
    <text evidence="10">Mg(2+) is required for catalysis and for stabilizing the dimer.</text>
</comment>